<dbReference type="GO" id="GO:0062054">
    <property type="term" value="F:fluoride channel activity"/>
    <property type="evidence" value="ECO:0007669"/>
    <property type="project" value="UniProtKB-UniRule"/>
</dbReference>
<keyword evidence="10" id="KW-0406">Ion transport</keyword>
<dbReference type="Proteomes" id="UP000190042">
    <property type="component" value="Unassembled WGS sequence"/>
</dbReference>
<dbReference type="AlphaFoldDB" id="A0A1T4YLX1"/>
<sequence>MIWHIVAVGFGGFLGAILRFEVSNRLNGSVLPFGTLLVNSIGSFFIGWIVGMELPLQWTLFWATGVAGALTTYSTLMKEIWTYWKEGRIGRSAAYTVLTFGLGVGLAYIGFSL</sequence>
<keyword evidence="2 10" id="KW-1003">Cell membrane</keyword>
<gene>
    <name evidence="10" type="primary">fluC</name>
    <name evidence="10" type="synonym">crcB</name>
    <name evidence="11" type="ORF">SAMN04244570_3049</name>
</gene>
<evidence type="ECO:0000256" key="3">
    <source>
        <dbReference type="ARBA" id="ARBA00022692"/>
    </source>
</evidence>
<keyword evidence="10" id="KW-0813">Transport</keyword>
<feature type="binding site" evidence="10">
    <location>
        <position position="68"/>
    </location>
    <ligand>
        <name>Na(+)</name>
        <dbReference type="ChEBI" id="CHEBI:29101"/>
        <note>structural</note>
    </ligand>
</feature>
<comment type="similarity">
    <text evidence="7 10">Belongs to the fluoride channel Fluc/FEX (TC 1.A.43) family.</text>
</comment>
<evidence type="ECO:0000256" key="8">
    <source>
        <dbReference type="ARBA" id="ARBA00035585"/>
    </source>
</evidence>
<evidence type="ECO:0000256" key="10">
    <source>
        <dbReference type="HAMAP-Rule" id="MF_00454"/>
    </source>
</evidence>
<dbReference type="Pfam" id="PF02537">
    <property type="entry name" value="CRCB"/>
    <property type="match status" value="1"/>
</dbReference>
<name>A0A1T4YLX1_9BACL</name>
<evidence type="ECO:0000313" key="12">
    <source>
        <dbReference type="Proteomes" id="UP000190042"/>
    </source>
</evidence>
<keyword evidence="6 10" id="KW-0407">Ion channel</keyword>
<evidence type="ECO:0000313" key="11">
    <source>
        <dbReference type="EMBL" id="SKB02683.1"/>
    </source>
</evidence>
<feature type="transmembrane region" description="Helical" evidence="10">
    <location>
        <begin position="6"/>
        <end position="22"/>
    </location>
</feature>
<organism evidence="11 12">
    <name type="scientific">Sporosarcina newyorkensis</name>
    <dbReference type="NCBI Taxonomy" id="759851"/>
    <lineage>
        <taxon>Bacteria</taxon>
        <taxon>Bacillati</taxon>
        <taxon>Bacillota</taxon>
        <taxon>Bacilli</taxon>
        <taxon>Bacillales</taxon>
        <taxon>Caryophanaceae</taxon>
        <taxon>Sporosarcina</taxon>
    </lineage>
</organism>
<feature type="transmembrane region" description="Helical" evidence="10">
    <location>
        <begin position="93"/>
        <end position="111"/>
    </location>
</feature>
<evidence type="ECO:0000256" key="9">
    <source>
        <dbReference type="ARBA" id="ARBA00049940"/>
    </source>
</evidence>
<reference evidence="12" key="1">
    <citation type="submission" date="2017-02" db="EMBL/GenBank/DDBJ databases">
        <authorList>
            <person name="Varghese N."/>
            <person name="Submissions S."/>
        </authorList>
    </citation>
    <scope>NUCLEOTIDE SEQUENCE [LARGE SCALE GENOMIC DNA]</scope>
    <source>
        <strain evidence="12">DSM 23966</strain>
    </source>
</reference>
<evidence type="ECO:0000256" key="6">
    <source>
        <dbReference type="ARBA" id="ARBA00023303"/>
    </source>
</evidence>
<evidence type="ECO:0000256" key="4">
    <source>
        <dbReference type="ARBA" id="ARBA00022989"/>
    </source>
</evidence>
<dbReference type="EMBL" id="FUYJ01000006">
    <property type="protein sequence ID" value="SKB02683.1"/>
    <property type="molecule type" value="Genomic_DNA"/>
</dbReference>
<feature type="transmembrane region" description="Helical" evidence="10">
    <location>
        <begin position="29"/>
        <end position="50"/>
    </location>
</feature>
<evidence type="ECO:0000256" key="5">
    <source>
        <dbReference type="ARBA" id="ARBA00023136"/>
    </source>
</evidence>
<comment type="function">
    <text evidence="9 10">Fluoride-specific ion channel. Important for reducing fluoride concentration in the cell, thus reducing its toxicity.</text>
</comment>
<keyword evidence="10" id="KW-0915">Sodium</keyword>
<comment type="activity regulation">
    <text evidence="10">Na(+) is not transported, but it plays an essential structural role and its presence is essential for fluoride channel function.</text>
</comment>
<protein>
    <recommendedName>
        <fullName evidence="10">Fluoride-specific ion channel FluC</fullName>
    </recommendedName>
</protein>
<dbReference type="GO" id="GO:0140114">
    <property type="term" value="P:cellular detoxification of fluoride"/>
    <property type="evidence" value="ECO:0007669"/>
    <property type="project" value="UniProtKB-UniRule"/>
</dbReference>
<dbReference type="PANTHER" id="PTHR28259:SF1">
    <property type="entry name" value="FLUORIDE EXPORT PROTEIN 1-RELATED"/>
    <property type="match status" value="1"/>
</dbReference>
<dbReference type="PANTHER" id="PTHR28259">
    <property type="entry name" value="FLUORIDE EXPORT PROTEIN 1-RELATED"/>
    <property type="match status" value="1"/>
</dbReference>
<dbReference type="RefSeq" id="WP_078818225.1">
    <property type="nucleotide sequence ID" value="NZ_FUYJ01000006.1"/>
</dbReference>
<dbReference type="GO" id="GO:0005886">
    <property type="term" value="C:plasma membrane"/>
    <property type="evidence" value="ECO:0007669"/>
    <property type="project" value="UniProtKB-SubCell"/>
</dbReference>
<dbReference type="InterPro" id="IPR003691">
    <property type="entry name" value="FluC"/>
</dbReference>
<evidence type="ECO:0000256" key="7">
    <source>
        <dbReference type="ARBA" id="ARBA00035120"/>
    </source>
</evidence>
<evidence type="ECO:0000256" key="2">
    <source>
        <dbReference type="ARBA" id="ARBA00022475"/>
    </source>
</evidence>
<comment type="catalytic activity">
    <reaction evidence="8">
        <text>fluoride(in) = fluoride(out)</text>
        <dbReference type="Rhea" id="RHEA:76159"/>
        <dbReference type="ChEBI" id="CHEBI:17051"/>
    </reaction>
    <physiologicalReaction direction="left-to-right" evidence="8">
        <dbReference type="Rhea" id="RHEA:76160"/>
    </physiologicalReaction>
</comment>
<keyword evidence="5 10" id="KW-0472">Membrane</keyword>
<proteinExistence type="inferred from homology"/>
<accession>A0A1T4YLX1</accession>
<dbReference type="GO" id="GO:0046872">
    <property type="term" value="F:metal ion binding"/>
    <property type="evidence" value="ECO:0007669"/>
    <property type="project" value="UniProtKB-KW"/>
</dbReference>
<comment type="subcellular location">
    <subcellularLocation>
        <location evidence="1 10">Cell membrane</location>
        <topology evidence="1 10">Multi-pass membrane protein</topology>
    </subcellularLocation>
</comment>
<keyword evidence="10" id="KW-0479">Metal-binding</keyword>
<keyword evidence="4 10" id="KW-1133">Transmembrane helix</keyword>
<feature type="transmembrane region" description="Helical" evidence="10">
    <location>
        <begin position="56"/>
        <end position="73"/>
    </location>
</feature>
<feature type="binding site" evidence="10">
    <location>
        <position position="71"/>
    </location>
    <ligand>
        <name>Na(+)</name>
        <dbReference type="ChEBI" id="CHEBI:29101"/>
        <note>structural</note>
    </ligand>
</feature>
<evidence type="ECO:0000256" key="1">
    <source>
        <dbReference type="ARBA" id="ARBA00004651"/>
    </source>
</evidence>
<keyword evidence="12" id="KW-1185">Reference proteome</keyword>
<dbReference type="HAMAP" id="MF_00454">
    <property type="entry name" value="FluC"/>
    <property type="match status" value="1"/>
</dbReference>
<keyword evidence="3 10" id="KW-0812">Transmembrane</keyword>